<protein>
    <submittedName>
        <fullName evidence="2">DNA-binding FrmR family transcriptional regulator</fullName>
    </submittedName>
</protein>
<dbReference type="Pfam" id="PF02583">
    <property type="entry name" value="Trns_repr_metal"/>
    <property type="match status" value="1"/>
</dbReference>
<proteinExistence type="inferred from homology"/>
<organism evidence="2 3">
    <name type="scientific">Aminobacter niigataensis</name>
    <dbReference type="NCBI Taxonomy" id="83265"/>
    <lineage>
        <taxon>Bacteria</taxon>
        <taxon>Pseudomonadati</taxon>
        <taxon>Pseudomonadota</taxon>
        <taxon>Alphaproteobacteria</taxon>
        <taxon>Hyphomicrobiales</taxon>
        <taxon>Phyllobacteriaceae</taxon>
        <taxon>Aminobacter</taxon>
    </lineage>
</organism>
<dbReference type="PANTHER" id="PTHR33677:SF5">
    <property type="entry name" value="TRANSCRIPTIONAL REPRESSOR FRMR"/>
    <property type="match status" value="1"/>
</dbReference>
<comment type="caution">
    <text evidence="2">The sequence shown here is derived from an EMBL/GenBank/DDBJ whole genome shotgun (WGS) entry which is preliminary data.</text>
</comment>
<evidence type="ECO:0000313" key="3">
    <source>
        <dbReference type="Proteomes" id="UP000539538"/>
    </source>
</evidence>
<dbReference type="InterPro" id="IPR003735">
    <property type="entry name" value="Metal_Tscrpt_repr"/>
</dbReference>
<dbReference type="CDD" id="cd10153">
    <property type="entry name" value="RcnR-FrmR-like_DUF156"/>
    <property type="match status" value="1"/>
</dbReference>
<dbReference type="Proteomes" id="UP000539538">
    <property type="component" value="Unassembled WGS sequence"/>
</dbReference>
<dbReference type="GO" id="GO:0003677">
    <property type="term" value="F:DNA binding"/>
    <property type="evidence" value="ECO:0007669"/>
    <property type="project" value="UniProtKB-KW"/>
</dbReference>
<evidence type="ECO:0000256" key="1">
    <source>
        <dbReference type="ARBA" id="ARBA00005260"/>
    </source>
</evidence>
<reference evidence="2 3" key="1">
    <citation type="submission" date="2020-08" db="EMBL/GenBank/DDBJ databases">
        <title>Genomic Encyclopedia of Type Strains, Phase IV (KMG-IV): sequencing the most valuable type-strain genomes for metagenomic binning, comparative biology and taxonomic classification.</title>
        <authorList>
            <person name="Goeker M."/>
        </authorList>
    </citation>
    <scope>NUCLEOTIDE SEQUENCE [LARGE SCALE GENOMIC DNA]</scope>
    <source>
        <strain evidence="2 3">DSM 7050</strain>
    </source>
</reference>
<comment type="similarity">
    <text evidence="1">Belongs to the FrmR/RcnR family.</text>
</comment>
<dbReference type="Gene3D" id="1.20.58.1000">
    <property type="entry name" value="Metal-sensitive repressor, helix protomer"/>
    <property type="match status" value="1"/>
</dbReference>
<keyword evidence="3" id="KW-1185">Reference proteome</keyword>
<keyword evidence="2" id="KW-0238">DNA-binding</keyword>
<dbReference type="InterPro" id="IPR038390">
    <property type="entry name" value="Metal_Tscrpt_repr_sf"/>
</dbReference>
<name>A0ABR6L152_9HYPH</name>
<gene>
    <name evidence="2" type="ORF">GGQ99_002292</name>
</gene>
<sequence>MSHVIKEKAKLLARVRRIKGQVEAVERALEAELGCADVLQLVASVRGAVGGLTAELMEDHIRDHVLAPADATERQRGGEELIDVIRTYLK</sequence>
<dbReference type="PANTHER" id="PTHR33677">
    <property type="entry name" value="TRANSCRIPTIONAL REPRESSOR FRMR-RELATED"/>
    <property type="match status" value="1"/>
</dbReference>
<accession>A0ABR6L152</accession>
<dbReference type="EMBL" id="JACHOT010000002">
    <property type="protein sequence ID" value="MBB4650537.1"/>
    <property type="molecule type" value="Genomic_DNA"/>
</dbReference>
<evidence type="ECO:0000313" key="2">
    <source>
        <dbReference type="EMBL" id="MBB4650537.1"/>
    </source>
</evidence>
<dbReference type="RefSeq" id="WP_108606593.1">
    <property type="nucleotide sequence ID" value="NZ_BAAAVZ010000002.1"/>
</dbReference>